<gene>
    <name evidence="6" type="ORF">VNO77_42409</name>
</gene>
<dbReference type="GO" id="GO:0050832">
    <property type="term" value="P:defense response to fungus"/>
    <property type="evidence" value="ECO:0007669"/>
    <property type="project" value="UniProtKB-KW"/>
</dbReference>
<keyword evidence="4" id="KW-0732">Signal</keyword>
<dbReference type="GO" id="GO:0031640">
    <property type="term" value="P:killing of cells of another organism"/>
    <property type="evidence" value="ECO:0007669"/>
    <property type="project" value="UniProtKB-KW"/>
</dbReference>
<dbReference type="Proteomes" id="UP001367508">
    <property type="component" value="Unassembled WGS sequence"/>
</dbReference>
<dbReference type="PANTHER" id="PTHR33147">
    <property type="entry name" value="DEFENSIN-LIKE PROTEIN 1"/>
    <property type="match status" value="1"/>
</dbReference>
<feature type="domain" description="Knottins-like" evidence="5">
    <location>
        <begin position="31"/>
        <end position="79"/>
    </location>
</feature>
<keyword evidence="2" id="KW-0295">Fungicide</keyword>
<accession>A0AAN9JUN7</accession>
<dbReference type="InterPro" id="IPR036574">
    <property type="entry name" value="Scorpion_toxin-like_sf"/>
</dbReference>
<dbReference type="AlphaFoldDB" id="A0AAN9JUN7"/>
<comment type="caution">
    <text evidence="6">The sequence shown here is derived from an EMBL/GenBank/DDBJ whole genome shotgun (WGS) entry which is preliminary data.</text>
</comment>
<evidence type="ECO:0000256" key="3">
    <source>
        <dbReference type="ARBA" id="ARBA00023157"/>
    </source>
</evidence>
<evidence type="ECO:0000256" key="1">
    <source>
        <dbReference type="ARBA" id="ARBA00022529"/>
    </source>
</evidence>
<dbReference type="SUPFAM" id="SSF57095">
    <property type="entry name" value="Scorpion toxin-like"/>
    <property type="match status" value="1"/>
</dbReference>
<dbReference type="InterPro" id="IPR003614">
    <property type="entry name" value="Knottins"/>
</dbReference>
<organism evidence="6 7">
    <name type="scientific">Canavalia gladiata</name>
    <name type="common">Sword bean</name>
    <name type="synonym">Dolichos gladiatus</name>
    <dbReference type="NCBI Taxonomy" id="3824"/>
    <lineage>
        <taxon>Eukaryota</taxon>
        <taxon>Viridiplantae</taxon>
        <taxon>Streptophyta</taxon>
        <taxon>Embryophyta</taxon>
        <taxon>Tracheophyta</taxon>
        <taxon>Spermatophyta</taxon>
        <taxon>Magnoliopsida</taxon>
        <taxon>eudicotyledons</taxon>
        <taxon>Gunneridae</taxon>
        <taxon>Pentapetalae</taxon>
        <taxon>rosids</taxon>
        <taxon>fabids</taxon>
        <taxon>Fabales</taxon>
        <taxon>Fabaceae</taxon>
        <taxon>Papilionoideae</taxon>
        <taxon>50 kb inversion clade</taxon>
        <taxon>NPAAA clade</taxon>
        <taxon>indigoferoid/millettioid clade</taxon>
        <taxon>Phaseoleae</taxon>
        <taxon>Canavalia</taxon>
    </lineage>
</organism>
<name>A0AAN9JUN7_CANGL</name>
<evidence type="ECO:0000313" key="7">
    <source>
        <dbReference type="Proteomes" id="UP001367508"/>
    </source>
</evidence>
<dbReference type="PANTHER" id="PTHR33147:SF46">
    <property type="entry name" value="DEFENSIN-LIKE PROTEIN 19"/>
    <property type="match status" value="1"/>
</dbReference>
<dbReference type="SMART" id="SM00505">
    <property type="entry name" value="Knot1"/>
    <property type="match status" value="1"/>
</dbReference>
<feature type="signal peptide" evidence="4">
    <location>
        <begin position="1"/>
        <end position="29"/>
    </location>
</feature>
<keyword evidence="3" id="KW-1015">Disulfide bond</keyword>
<dbReference type="Gene3D" id="3.30.30.10">
    <property type="entry name" value="Knottin, scorpion toxin-like"/>
    <property type="match status" value="1"/>
</dbReference>
<evidence type="ECO:0000256" key="2">
    <source>
        <dbReference type="ARBA" id="ARBA00022577"/>
    </source>
</evidence>
<protein>
    <recommendedName>
        <fullName evidence="5">Knottins-like domain-containing protein</fullName>
    </recommendedName>
</protein>
<feature type="chain" id="PRO_5043050271" description="Knottins-like domain-containing protein" evidence="4">
    <location>
        <begin position="30"/>
        <end position="84"/>
    </location>
</feature>
<keyword evidence="1" id="KW-0929">Antimicrobial</keyword>
<sequence length="84" mass="9192">MASSAPKFSTLFIMLGLTLLLFSTLEVEADLCRCRSKTWFGPCFNSNGCKNQCINEEGAVFGACHRQGIATACFCYYNCGTQPC</sequence>
<keyword evidence="7" id="KW-1185">Reference proteome</keyword>
<reference evidence="6 7" key="1">
    <citation type="submission" date="2024-01" db="EMBL/GenBank/DDBJ databases">
        <title>The genomes of 5 underutilized Papilionoideae crops provide insights into root nodulation and disease resistanc.</title>
        <authorList>
            <person name="Jiang F."/>
        </authorList>
    </citation>
    <scope>NUCLEOTIDE SEQUENCE [LARGE SCALE GENOMIC DNA]</scope>
    <source>
        <strain evidence="6">LVBAO_FW01</strain>
        <tissue evidence="6">Leaves</tissue>
    </source>
</reference>
<evidence type="ECO:0000256" key="4">
    <source>
        <dbReference type="SAM" id="SignalP"/>
    </source>
</evidence>
<evidence type="ECO:0000259" key="5">
    <source>
        <dbReference type="SMART" id="SM00505"/>
    </source>
</evidence>
<dbReference type="Pfam" id="PF00304">
    <property type="entry name" value="Gamma-thionin"/>
    <property type="match status" value="1"/>
</dbReference>
<proteinExistence type="predicted"/>
<dbReference type="EMBL" id="JAYMYQ010000011">
    <property type="protein sequence ID" value="KAK7304528.1"/>
    <property type="molecule type" value="Genomic_DNA"/>
</dbReference>
<evidence type="ECO:0000313" key="6">
    <source>
        <dbReference type="EMBL" id="KAK7304528.1"/>
    </source>
</evidence>